<proteinExistence type="predicted"/>
<evidence type="ECO:0000313" key="1">
    <source>
        <dbReference type="EMBL" id="CAG6688080.1"/>
    </source>
</evidence>
<name>A0A8D8TL55_9HEMI</name>
<protein>
    <submittedName>
        <fullName evidence="1">Uncharacterized protein</fullName>
    </submittedName>
</protein>
<dbReference type="AlphaFoldDB" id="A0A8D8TL55"/>
<reference evidence="1" key="1">
    <citation type="submission" date="2021-05" db="EMBL/GenBank/DDBJ databases">
        <authorList>
            <person name="Alioto T."/>
            <person name="Alioto T."/>
            <person name="Gomez Garrido J."/>
        </authorList>
    </citation>
    <scope>NUCLEOTIDE SEQUENCE</scope>
</reference>
<dbReference type="EMBL" id="HBUF01284885">
    <property type="protein sequence ID" value="CAG6688080.1"/>
    <property type="molecule type" value="Transcribed_RNA"/>
</dbReference>
<sequence>MSSNFTTMSSISPYVQQCLLTSQQYQQCLLTSQQYQQCLPTASSTTMSSNLTITLQRDNKQRATTKLRRVGFLFGNGKKVLSYDPLWLTYYICWHINIVS</sequence>
<accession>A0A8D8TL55</accession>
<organism evidence="1">
    <name type="scientific">Cacopsylla melanoneura</name>
    <dbReference type="NCBI Taxonomy" id="428564"/>
    <lineage>
        <taxon>Eukaryota</taxon>
        <taxon>Metazoa</taxon>
        <taxon>Ecdysozoa</taxon>
        <taxon>Arthropoda</taxon>
        <taxon>Hexapoda</taxon>
        <taxon>Insecta</taxon>
        <taxon>Pterygota</taxon>
        <taxon>Neoptera</taxon>
        <taxon>Paraneoptera</taxon>
        <taxon>Hemiptera</taxon>
        <taxon>Sternorrhyncha</taxon>
        <taxon>Psylloidea</taxon>
        <taxon>Psyllidae</taxon>
        <taxon>Psyllinae</taxon>
        <taxon>Cacopsylla</taxon>
    </lineage>
</organism>